<name>A0ABM5P8E7_DEHRP</name>
<proteinExistence type="predicted"/>
<reference evidence="1 2" key="1">
    <citation type="journal article" date="2013" name="Stand. Genomic Sci.">
        <title>Complete genome sequence of Dehalobacter restrictus PER-K23(T.).</title>
        <authorList>
            <person name="Kruse T."/>
            <person name="Maillard J."/>
            <person name="Goodwin L."/>
            <person name="Woyke T."/>
            <person name="Teshima H."/>
            <person name="Bruce D."/>
            <person name="Detter C."/>
            <person name="Tapia R."/>
            <person name="Han C."/>
            <person name="Huntemann M."/>
            <person name="Wei C.L."/>
            <person name="Han J."/>
            <person name="Chen A."/>
            <person name="Kyrpides N."/>
            <person name="Szeto E."/>
            <person name="Markowitz V."/>
            <person name="Ivanova N."/>
            <person name="Pagani I."/>
            <person name="Pati A."/>
            <person name="Pitluck S."/>
            <person name="Nolan M."/>
            <person name="Holliger C."/>
            <person name="Smidt H."/>
        </authorList>
    </citation>
    <scope>NUCLEOTIDE SEQUENCE [LARGE SCALE GENOMIC DNA]</scope>
    <source>
        <strain evidence="2">DSM 9455</strain>
    </source>
</reference>
<evidence type="ECO:0000313" key="1">
    <source>
        <dbReference type="EMBL" id="AHF10958.1"/>
    </source>
</evidence>
<gene>
    <name evidence="1" type="ORF">DEHRE_13520</name>
</gene>
<keyword evidence="2" id="KW-1185">Reference proteome</keyword>
<dbReference type="EMBL" id="CP007033">
    <property type="protein sequence ID" value="AHF10958.1"/>
    <property type="molecule type" value="Genomic_DNA"/>
</dbReference>
<organism evidence="1 2">
    <name type="scientific">Dehalobacter restrictus (strain DSM 9455 / PER-K23)</name>
    <dbReference type="NCBI Taxonomy" id="871738"/>
    <lineage>
        <taxon>Bacteria</taxon>
        <taxon>Bacillati</taxon>
        <taxon>Bacillota</taxon>
        <taxon>Clostridia</taxon>
        <taxon>Eubacteriales</taxon>
        <taxon>Desulfitobacteriaceae</taxon>
        <taxon>Dehalobacter</taxon>
    </lineage>
</organism>
<evidence type="ECO:0000313" key="2">
    <source>
        <dbReference type="Proteomes" id="UP000018934"/>
    </source>
</evidence>
<dbReference type="RefSeq" id="WP_015044780.1">
    <property type="nucleotide sequence ID" value="NZ_CP007033.1"/>
</dbReference>
<protein>
    <submittedName>
        <fullName evidence="1">Uncharacterized protein</fullName>
    </submittedName>
</protein>
<accession>A0ABM5P8E7</accession>
<sequence>MYKKMRKPAAQSKESAGMVTEILTKMKDALQDIDSEVCGTCMKNG</sequence>
<dbReference type="Proteomes" id="UP000018934">
    <property type="component" value="Chromosome"/>
</dbReference>